<dbReference type="AlphaFoldDB" id="A0A0V0QWL9"/>
<feature type="zinc finger region" description="TRAF-type" evidence="4">
    <location>
        <begin position="290"/>
        <end position="335"/>
    </location>
</feature>
<dbReference type="Gene3D" id="3.30.40.10">
    <property type="entry name" value="Zinc/RING finger domain, C3HC4 (zinc finger)"/>
    <property type="match status" value="4"/>
</dbReference>
<evidence type="ECO:0000256" key="2">
    <source>
        <dbReference type="ARBA" id="ARBA00022771"/>
    </source>
</evidence>
<keyword evidence="3 4" id="KW-0862">Zinc</keyword>
<dbReference type="SUPFAM" id="SSF57850">
    <property type="entry name" value="RING/U-box"/>
    <property type="match status" value="1"/>
</dbReference>
<accession>A0A0V0QWL9</accession>
<feature type="coiled-coil region" evidence="5">
    <location>
        <begin position="429"/>
        <end position="456"/>
    </location>
</feature>
<dbReference type="SUPFAM" id="SSF49599">
    <property type="entry name" value="TRAF domain-like"/>
    <property type="match status" value="2"/>
</dbReference>
<comment type="caution">
    <text evidence="9">The sequence shown here is derived from an EMBL/GenBank/DDBJ whole genome shotgun (WGS) entry which is preliminary data.</text>
</comment>
<dbReference type="OMA" id="FASCENI"/>
<feature type="domain" description="SIAH-type" evidence="8">
    <location>
        <begin position="236"/>
        <end position="321"/>
    </location>
</feature>
<evidence type="ECO:0000259" key="8">
    <source>
        <dbReference type="PROSITE" id="PS51081"/>
    </source>
</evidence>
<dbReference type="InterPro" id="IPR001293">
    <property type="entry name" value="Znf_TRAF"/>
</dbReference>
<keyword evidence="5" id="KW-0175">Coiled coil</keyword>
<reference evidence="9 10" key="1">
    <citation type="journal article" date="2015" name="Sci. Rep.">
        <title>Genome of the facultative scuticociliatosis pathogen Pseudocohnilembus persalinus provides insight into its virulence through horizontal gene transfer.</title>
        <authorList>
            <person name="Xiong J."/>
            <person name="Wang G."/>
            <person name="Cheng J."/>
            <person name="Tian M."/>
            <person name="Pan X."/>
            <person name="Warren A."/>
            <person name="Jiang C."/>
            <person name="Yuan D."/>
            <person name="Miao W."/>
        </authorList>
    </citation>
    <scope>NUCLEOTIDE SEQUENCE [LARGE SCALE GENOMIC DNA]</scope>
    <source>
        <strain evidence="9">36N120E</strain>
    </source>
</reference>
<name>A0A0V0QWL9_PSEPJ</name>
<dbReference type="Proteomes" id="UP000054937">
    <property type="component" value="Unassembled WGS sequence"/>
</dbReference>
<evidence type="ECO:0000313" key="9">
    <source>
        <dbReference type="EMBL" id="KRX06622.1"/>
    </source>
</evidence>
<dbReference type="EMBL" id="LDAU01000094">
    <property type="protein sequence ID" value="KRX06622.1"/>
    <property type="molecule type" value="Genomic_DNA"/>
</dbReference>
<evidence type="ECO:0000256" key="4">
    <source>
        <dbReference type="PROSITE-ProRule" id="PRU00207"/>
    </source>
</evidence>
<evidence type="ECO:0000259" key="7">
    <source>
        <dbReference type="PROSITE" id="PS50145"/>
    </source>
</evidence>
<sequence>MNIDKNIRNSPQQINNFVVQGIQSQESDFLSQQREESNVNVSSIHVQQQVQQYKLQQINSLNAVENNNRPRQEYEQQYEEMEEQKQNQQIFSQNNQDNSYVMNRSEVLIEEQKQQQQLQRYVEEKEDEEQEDEYLMDSQIYKKYLKQQEQMDQYKGYDENRLILEQNLNESTIQSLKCSICYDICKDPAQCKNCNQNFCFQCIQSETRCPQCREKWQKSKNKRLKNTFIKNLINDNLQISCLYSQLGCTESFYIRQIGDHEQICDYKPITCFYQKNGCKGVCLQKDLQRHDYKCGFKEIDCQNREIGCIAILYRNQLQNHLNNECEYRTAKCNACQWKGYYKERNFHIDNCGEQIIDCEFKSLGCKWDGKRSQQQEHKLNECNYSTFKCEFCLEQLPYDYYKIHQNQVCFSQGCEEQTKKGFQKAIEIVYMLKNQLGCQEQELNKQEKEIKRLLVQNCNIEEKNEEFLFFLNQRNQSYKSEQNLFKNQLQSRDQEILNLQNENQQKQVEINILHNEIEKTEKQLKDMNNQKKEN</sequence>
<evidence type="ECO:0000256" key="5">
    <source>
        <dbReference type="SAM" id="Coils"/>
    </source>
</evidence>
<feature type="domain" description="TRAF-type" evidence="7">
    <location>
        <begin position="290"/>
        <end position="335"/>
    </location>
</feature>
<dbReference type="PANTHER" id="PTHR10131">
    <property type="entry name" value="TNF RECEPTOR ASSOCIATED FACTOR"/>
    <property type="match status" value="1"/>
</dbReference>
<keyword evidence="10" id="KW-1185">Reference proteome</keyword>
<dbReference type="GO" id="GO:0008270">
    <property type="term" value="F:zinc ion binding"/>
    <property type="evidence" value="ECO:0007669"/>
    <property type="project" value="UniProtKB-KW"/>
</dbReference>
<dbReference type="PROSITE" id="PS51081">
    <property type="entry name" value="ZF_SIAH"/>
    <property type="match status" value="1"/>
</dbReference>
<feature type="domain" description="RING-type" evidence="6">
    <location>
        <begin position="178"/>
        <end position="213"/>
    </location>
</feature>
<feature type="zinc finger region" description="TRAF-type" evidence="4">
    <location>
        <begin position="347"/>
        <end position="402"/>
    </location>
</feature>
<gene>
    <name evidence="9" type="ORF">PPERSA_13101</name>
</gene>
<dbReference type="PROSITE" id="PS50089">
    <property type="entry name" value="ZF_RING_2"/>
    <property type="match status" value="1"/>
</dbReference>
<dbReference type="PROSITE" id="PS50145">
    <property type="entry name" value="ZF_TRAF"/>
    <property type="match status" value="2"/>
</dbReference>
<dbReference type="InterPro" id="IPR013010">
    <property type="entry name" value="Znf_SIAH"/>
</dbReference>
<keyword evidence="2 4" id="KW-0863">Zinc-finger</keyword>
<organism evidence="9 10">
    <name type="scientific">Pseudocohnilembus persalinus</name>
    <name type="common">Ciliate</name>
    <dbReference type="NCBI Taxonomy" id="266149"/>
    <lineage>
        <taxon>Eukaryota</taxon>
        <taxon>Sar</taxon>
        <taxon>Alveolata</taxon>
        <taxon>Ciliophora</taxon>
        <taxon>Intramacronucleata</taxon>
        <taxon>Oligohymenophorea</taxon>
        <taxon>Scuticociliatia</taxon>
        <taxon>Philasterida</taxon>
        <taxon>Pseudocohnilembidae</taxon>
        <taxon>Pseudocohnilembus</taxon>
    </lineage>
</organism>
<evidence type="ECO:0000313" key="10">
    <source>
        <dbReference type="Proteomes" id="UP000054937"/>
    </source>
</evidence>
<feature type="domain" description="TRAF-type" evidence="7">
    <location>
        <begin position="347"/>
        <end position="402"/>
    </location>
</feature>
<evidence type="ECO:0000259" key="6">
    <source>
        <dbReference type="PROSITE" id="PS50089"/>
    </source>
</evidence>
<dbReference type="OrthoDB" id="287481at2759"/>
<dbReference type="PANTHER" id="PTHR10131:SF94">
    <property type="entry name" value="TNF RECEPTOR-ASSOCIATED FACTOR 4"/>
    <property type="match status" value="1"/>
</dbReference>
<feature type="coiled-coil region" evidence="5">
    <location>
        <begin position="64"/>
        <end position="131"/>
    </location>
</feature>
<evidence type="ECO:0000256" key="1">
    <source>
        <dbReference type="ARBA" id="ARBA00022723"/>
    </source>
</evidence>
<dbReference type="InterPro" id="IPR001841">
    <property type="entry name" value="Znf_RING"/>
</dbReference>
<protein>
    <submittedName>
        <fullName evidence="9">TRAF-like protein</fullName>
    </submittedName>
</protein>
<keyword evidence="1 4" id="KW-0479">Metal-binding</keyword>
<dbReference type="InterPro" id="IPR013083">
    <property type="entry name" value="Znf_RING/FYVE/PHD"/>
</dbReference>
<feature type="coiled-coil region" evidence="5">
    <location>
        <begin position="489"/>
        <end position="534"/>
    </location>
</feature>
<dbReference type="Pfam" id="PF02176">
    <property type="entry name" value="zf-TRAF"/>
    <property type="match status" value="1"/>
</dbReference>
<proteinExistence type="predicted"/>
<dbReference type="InParanoid" id="A0A0V0QWL9"/>
<evidence type="ECO:0000256" key="3">
    <source>
        <dbReference type="ARBA" id="ARBA00022833"/>
    </source>
</evidence>